<protein>
    <submittedName>
        <fullName evidence="1">DUF2397 domain-containing protein</fullName>
    </submittedName>
</protein>
<comment type="caution">
    <text evidence="1">The sequence shown here is derived from an EMBL/GenBank/DDBJ whole genome shotgun (WGS) entry which is preliminary data.</text>
</comment>
<reference evidence="2" key="1">
    <citation type="journal article" date="2019" name="Int. J. Syst. Evol. Microbiol.">
        <title>The Global Catalogue of Microorganisms (GCM) 10K type strain sequencing project: providing services to taxonomists for standard genome sequencing and annotation.</title>
        <authorList>
            <consortium name="The Broad Institute Genomics Platform"/>
            <consortium name="The Broad Institute Genome Sequencing Center for Infectious Disease"/>
            <person name="Wu L."/>
            <person name="Ma J."/>
        </authorList>
    </citation>
    <scope>NUCLEOTIDE SEQUENCE [LARGE SCALE GENOMIC DNA]</scope>
    <source>
        <strain evidence="2">XZYJ18</strain>
    </source>
</reference>
<dbReference type="EMBL" id="JBHSFQ010000004">
    <property type="protein sequence ID" value="MFC4561637.1"/>
    <property type="molecule type" value="Genomic_DNA"/>
</dbReference>
<accession>A0ABV9DSG1</accession>
<dbReference type="Proteomes" id="UP001595923">
    <property type="component" value="Unassembled WGS sequence"/>
</dbReference>
<organism evidence="1 2">
    <name type="scientific">Nocardiopsis mangrovi</name>
    <dbReference type="NCBI Taxonomy" id="1179818"/>
    <lineage>
        <taxon>Bacteria</taxon>
        <taxon>Bacillati</taxon>
        <taxon>Actinomycetota</taxon>
        <taxon>Actinomycetes</taxon>
        <taxon>Streptosporangiales</taxon>
        <taxon>Nocardiopsidaceae</taxon>
        <taxon>Nocardiopsis</taxon>
    </lineage>
</organism>
<name>A0ABV9DSG1_9ACTN</name>
<evidence type="ECO:0000313" key="1">
    <source>
        <dbReference type="EMBL" id="MFC4561637.1"/>
    </source>
</evidence>
<proteinExistence type="predicted"/>
<keyword evidence="2" id="KW-1185">Reference proteome</keyword>
<dbReference type="InterPro" id="IPR013493">
    <property type="entry name" value="CHP02677"/>
</dbReference>
<evidence type="ECO:0000313" key="2">
    <source>
        <dbReference type="Proteomes" id="UP001595923"/>
    </source>
</evidence>
<sequence>MLNDADPPPRPDGDADARLRLYGYLTAPERRTYVAVMRLFTSTLLADLGAGEVAAALAAAERNGEVDEGESRLDTVIDRLEQLARWGNLVPGRREPAATIAEFTRSRVRYQVAKLAMRVQRDVDDMLTVAEGAREVSRELLPAIEHGLADIDHTLAALLDAEQGRGPADASARTLREQLAQQVTTLFLQHDEFAAAVRDFYAYLGSVIARYDLAPAEMAGFKHMLLEYVELIAEDVLRHSEPIVGRLGALNRRRGLLLERLGGDAAEAGAGGLPGITGSGGLGPLPPGSRGGQIELIERAPGRRAADWDGLAGWFIGGPGRPSEVDALREATSRAITALLTNVKRATGAGGVDPGRRRDLLALAARFDAAAPEDAHDLYASVFGLSSARHLGMAGDDDGLRPDLAWHTGGRVEVEVNVRTRGERAPGGQVPRVTDDPLGRAALLDEEERRRGRRTAAVAELTASAPDLAAARLSSDALEVFCELLTLAGADRDGPEERGSAADAVTGLTLRLEPRPAGEVARIGSVFGDLELHGVAVRVDVGEGMGAGAAGSDR</sequence>
<dbReference type="RefSeq" id="WP_378572244.1">
    <property type="nucleotide sequence ID" value="NZ_JBHSFQ010000004.1"/>
</dbReference>
<dbReference type="Pfam" id="PF09660">
    <property type="entry name" value="DUF2397"/>
    <property type="match status" value="1"/>
</dbReference>
<gene>
    <name evidence="1" type="ORF">ACFO4E_07195</name>
</gene>